<keyword evidence="1" id="KW-1133">Transmembrane helix</keyword>
<sequence>MNFVDVEGLKKGGLSPATCIVLAAMKTNPSIDKCRTMIWDAYYDQVNGNQDYSKMCSVGDPSTCSLGCVSTDFWNNLASECTGNGLDLKKVKMKKVIYILFFFLIIFLRSKVYTHCISHLMKKVL</sequence>
<keyword evidence="1" id="KW-0812">Transmembrane</keyword>
<reference evidence="2" key="1">
    <citation type="submission" date="2015-11" db="EMBL/GenBank/DDBJ databases">
        <authorList>
            <person name="Zhang Y."/>
            <person name="Guo Z."/>
        </authorList>
    </citation>
    <scope>NUCLEOTIDE SEQUENCE</scope>
    <source>
        <strain evidence="2">BN30871</strain>
    </source>
</reference>
<evidence type="ECO:0000313" key="2">
    <source>
        <dbReference type="EMBL" id="CUV66597.1"/>
    </source>
</evidence>
<accession>A0A0S4XRG2</accession>
<dbReference type="EMBL" id="FAXN01000100">
    <property type="protein sequence ID" value="CUV66597.1"/>
    <property type="molecule type" value="Genomic_DNA"/>
</dbReference>
<evidence type="ECO:0000256" key="1">
    <source>
        <dbReference type="SAM" id="Phobius"/>
    </source>
</evidence>
<gene>
    <name evidence="2" type="ORF">BN3087_940001</name>
</gene>
<feature type="transmembrane region" description="Helical" evidence="1">
    <location>
        <begin position="96"/>
        <end position="113"/>
    </location>
</feature>
<proteinExistence type="predicted"/>
<name>A0A0S4XRG2_9BACT</name>
<dbReference type="AlphaFoldDB" id="A0A0S4XRG2"/>
<organism evidence="2">
    <name type="scientific">Sulfurovum sp. enrichment culture clone C5</name>
    <dbReference type="NCBI Taxonomy" id="497650"/>
    <lineage>
        <taxon>Bacteria</taxon>
        <taxon>Pseudomonadati</taxon>
        <taxon>Campylobacterota</taxon>
        <taxon>Epsilonproteobacteria</taxon>
        <taxon>Campylobacterales</taxon>
        <taxon>Sulfurovaceae</taxon>
        <taxon>Sulfurovum</taxon>
        <taxon>environmental samples</taxon>
    </lineage>
</organism>
<protein>
    <submittedName>
        <fullName evidence="2">Uncharacterized protein</fullName>
    </submittedName>
</protein>
<keyword evidence="1" id="KW-0472">Membrane</keyword>